<dbReference type="CDD" id="cd02869">
    <property type="entry name" value="PseudoU_synth_RluA_like"/>
    <property type="match status" value="1"/>
</dbReference>
<comment type="catalytic activity">
    <reaction evidence="1">
        <text>uridine(955/2504/2580) in 23S rRNA = pseudouridine(955/2504/2580) in 23S rRNA</text>
        <dbReference type="Rhea" id="RHEA:42528"/>
        <dbReference type="Rhea" id="RHEA-COMP:10099"/>
        <dbReference type="Rhea" id="RHEA-COMP:10100"/>
        <dbReference type="ChEBI" id="CHEBI:65314"/>
        <dbReference type="ChEBI" id="CHEBI:65315"/>
        <dbReference type="EC" id="5.4.99.24"/>
    </reaction>
</comment>
<sequence length="319" mass="36392">MILKVEKDYDNARFDRYLKEKIGLTHGLICKFTRNGFIKKNGKKSDFNARISCNDEIFISDLVAISEKSEKSKLPTEEMIEIVRKSIIFENDEIFLIDKPYGFAVQDGDGIDFSLIEVLKCIDKSAKIVHRLDKNTSGIMIFAKGKQAADKFSRFFRERVVKKTYIAVLDGILPQKSGKIATRIEKIAGNESLAKNVETGGDLAVSEYEVLATINKESVVINEENEMASEFVFCNNYDGYKRPLTIAIFRPITGRIHQIRLHALSLNAPILGDEKYNKRYEKGQKLQLLSYNICIENVDYLPAKKPKIPVHMKVFFTMN</sequence>
<evidence type="ECO:0000313" key="10">
    <source>
        <dbReference type="Proteomes" id="UP000321934"/>
    </source>
</evidence>
<dbReference type="EMBL" id="CP029077">
    <property type="protein sequence ID" value="QED23455.1"/>
    <property type="molecule type" value="Genomic_DNA"/>
</dbReference>
<dbReference type="PROSITE" id="PS01129">
    <property type="entry name" value="PSI_RLU"/>
    <property type="match status" value="1"/>
</dbReference>
<dbReference type="InterPro" id="IPR006145">
    <property type="entry name" value="PsdUridine_synth_RsuA/RluA"/>
</dbReference>
<evidence type="ECO:0000256" key="4">
    <source>
        <dbReference type="ARBA" id="ARBA00017128"/>
    </source>
</evidence>
<protein>
    <recommendedName>
        <fullName evidence="4">Ribosomal large subunit pseudouridine synthase C</fullName>
        <ecNumber evidence="3">5.4.99.24</ecNumber>
    </recommendedName>
    <alternativeName>
        <fullName evidence="5">23S rRNA pseudouridine(955/2504/2580) synthase</fullName>
    </alternativeName>
    <alternativeName>
        <fullName evidence="6">rRNA pseudouridylate synthase C</fullName>
    </alternativeName>
    <alternativeName>
        <fullName evidence="7">rRNA-uridine isomerase C</fullName>
    </alternativeName>
</protein>
<dbReference type="OrthoDB" id="9807829at2"/>
<comment type="function">
    <text evidence="2">Responsible for synthesis of pseudouridine from uracil at positions 955, 2504 and 2580 in 23S ribosomal RNA.</text>
</comment>
<gene>
    <name evidence="9" type="ORF">Deia_00663</name>
</gene>
<dbReference type="GO" id="GO:0006396">
    <property type="term" value="P:RNA processing"/>
    <property type="evidence" value="ECO:0007669"/>
    <property type="project" value="UniProtKB-ARBA"/>
</dbReference>
<dbReference type="Gene3D" id="3.30.2350.10">
    <property type="entry name" value="Pseudouridine synthase"/>
    <property type="match status" value="1"/>
</dbReference>
<dbReference type="EC" id="5.4.99.24" evidence="3"/>
<dbReference type="Pfam" id="PF00849">
    <property type="entry name" value="PseudoU_synth_2"/>
    <property type="match status" value="1"/>
</dbReference>
<feature type="domain" description="Pseudouridine synthase RsuA/RluA-like" evidence="8">
    <location>
        <begin position="94"/>
        <end position="263"/>
    </location>
</feature>
<accession>A0A5B8XEX9</accession>
<proteinExistence type="predicted"/>
<dbReference type="InterPro" id="IPR050188">
    <property type="entry name" value="RluA_PseudoU_synthase"/>
</dbReference>
<dbReference type="GO" id="GO:0003723">
    <property type="term" value="F:RNA binding"/>
    <property type="evidence" value="ECO:0007669"/>
    <property type="project" value="InterPro"/>
</dbReference>
<evidence type="ECO:0000256" key="5">
    <source>
        <dbReference type="ARBA" id="ARBA00030705"/>
    </source>
</evidence>
<dbReference type="GO" id="GO:0001522">
    <property type="term" value="P:pseudouridine synthesis"/>
    <property type="evidence" value="ECO:0007669"/>
    <property type="project" value="InterPro"/>
</dbReference>
<dbReference type="GO" id="GO:0009982">
    <property type="term" value="F:pseudouridine synthase activity"/>
    <property type="evidence" value="ECO:0007669"/>
    <property type="project" value="InterPro"/>
</dbReference>
<evidence type="ECO:0000256" key="3">
    <source>
        <dbReference type="ARBA" id="ARBA00012785"/>
    </source>
</evidence>
<organism evidence="9 10">
    <name type="scientific">Candidatus Deianiraea vastatrix</name>
    <dbReference type="NCBI Taxonomy" id="2163644"/>
    <lineage>
        <taxon>Bacteria</taxon>
        <taxon>Pseudomonadati</taxon>
        <taxon>Pseudomonadota</taxon>
        <taxon>Alphaproteobacteria</taxon>
        <taxon>Rickettsiales</taxon>
        <taxon>Candidatus Deianiraeaceae</taxon>
        <taxon>Candidatus Deianiraea</taxon>
    </lineage>
</organism>
<dbReference type="PANTHER" id="PTHR21600">
    <property type="entry name" value="MITOCHONDRIAL RNA PSEUDOURIDINE SYNTHASE"/>
    <property type="match status" value="1"/>
</dbReference>
<dbReference type="RefSeq" id="WP_146820725.1">
    <property type="nucleotide sequence ID" value="NZ_CP029077.1"/>
</dbReference>
<name>A0A5B8XEX9_9RICK</name>
<evidence type="ECO:0000256" key="6">
    <source>
        <dbReference type="ARBA" id="ARBA00031975"/>
    </source>
</evidence>
<dbReference type="GO" id="GO:0140098">
    <property type="term" value="F:catalytic activity, acting on RNA"/>
    <property type="evidence" value="ECO:0007669"/>
    <property type="project" value="UniProtKB-ARBA"/>
</dbReference>
<keyword evidence="10" id="KW-1185">Reference proteome</keyword>
<dbReference type="InterPro" id="IPR020103">
    <property type="entry name" value="PsdUridine_synth_cat_dom_sf"/>
</dbReference>
<dbReference type="SUPFAM" id="SSF55120">
    <property type="entry name" value="Pseudouridine synthase"/>
    <property type="match status" value="1"/>
</dbReference>
<evidence type="ECO:0000256" key="7">
    <source>
        <dbReference type="ARBA" id="ARBA00033053"/>
    </source>
</evidence>
<evidence type="ECO:0000259" key="8">
    <source>
        <dbReference type="Pfam" id="PF00849"/>
    </source>
</evidence>
<evidence type="ECO:0000256" key="2">
    <source>
        <dbReference type="ARBA" id="ARBA00002876"/>
    </source>
</evidence>
<dbReference type="Proteomes" id="UP000321934">
    <property type="component" value="Chromosome"/>
</dbReference>
<evidence type="ECO:0000256" key="1">
    <source>
        <dbReference type="ARBA" id="ARBA00000381"/>
    </source>
</evidence>
<reference evidence="9 10" key="1">
    <citation type="journal article" date="2019" name="ISME J.">
        <title>Deianiraea, an extracellular bacterium associated with the ciliate Paramecium, suggests an alternative scenario for the evolution of Rickettsiales.</title>
        <authorList>
            <person name="Castelli M."/>
            <person name="Sabaneyeva E."/>
            <person name="Lanzoni O."/>
            <person name="Lebedeva N."/>
            <person name="Floriano A.M."/>
            <person name="Gaiarsa S."/>
            <person name="Benken K."/>
            <person name="Modeo L."/>
            <person name="Bandi C."/>
            <person name="Potekhin A."/>
            <person name="Sassera D."/>
            <person name="Petroni G."/>
        </authorList>
    </citation>
    <scope>NUCLEOTIDE SEQUENCE [LARGE SCALE GENOMIC DNA]</scope>
    <source>
        <strain evidence="9">CyL4-1</strain>
    </source>
</reference>
<evidence type="ECO:0000313" key="9">
    <source>
        <dbReference type="EMBL" id="QED23455.1"/>
    </source>
</evidence>
<dbReference type="AlphaFoldDB" id="A0A5B8XEX9"/>
<dbReference type="InterPro" id="IPR006224">
    <property type="entry name" value="PsdUridine_synth_RluA-like_CS"/>
</dbReference>